<dbReference type="SUPFAM" id="SSF48019">
    <property type="entry name" value="post-AAA+ oligomerization domain-like"/>
    <property type="match status" value="1"/>
</dbReference>
<dbReference type="PANTHER" id="PTHR11669:SF5">
    <property type="entry name" value="REPLICATION FACTOR C SUBUNIT 2"/>
    <property type="match status" value="1"/>
</dbReference>
<evidence type="ECO:0000259" key="6">
    <source>
        <dbReference type="SMART" id="SM00382"/>
    </source>
</evidence>
<dbReference type="PANTHER" id="PTHR11669">
    <property type="entry name" value="REPLICATION FACTOR C / DNA POLYMERASE III GAMMA-TAU SUBUNIT"/>
    <property type="match status" value="1"/>
</dbReference>
<keyword evidence="2" id="KW-0235">DNA replication</keyword>
<dbReference type="InterPro" id="IPR003959">
    <property type="entry name" value="ATPase_AAA_core"/>
</dbReference>
<dbReference type="GO" id="GO:0003677">
    <property type="term" value="F:DNA binding"/>
    <property type="evidence" value="ECO:0007669"/>
    <property type="project" value="InterPro"/>
</dbReference>
<dbReference type="CDD" id="cd18140">
    <property type="entry name" value="HLD_clamp_RFC"/>
    <property type="match status" value="1"/>
</dbReference>
<accession>A0A9W8DHN1</accession>
<keyword evidence="4" id="KW-0067">ATP-binding</keyword>
<dbReference type="InterPro" id="IPR013748">
    <property type="entry name" value="Rep_factorC_C"/>
</dbReference>
<dbReference type="Pfam" id="PF08542">
    <property type="entry name" value="Rep_fac_C"/>
    <property type="match status" value="1"/>
</dbReference>
<dbReference type="GO" id="GO:0005524">
    <property type="term" value="F:ATP binding"/>
    <property type="evidence" value="ECO:0007669"/>
    <property type="project" value="UniProtKB-KW"/>
</dbReference>
<dbReference type="Pfam" id="PF00004">
    <property type="entry name" value="AAA"/>
    <property type="match status" value="1"/>
</dbReference>
<feature type="domain" description="AAA+ ATPase" evidence="6">
    <location>
        <begin position="8"/>
        <end position="131"/>
    </location>
</feature>
<gene>
    <name evidence="7" type="primary">RFC4_2</name>
    <name evidence="7" type="ORF">IWQ60_012350</name>
</gene>
<evidence type="ECO:0000256" key="1">
    <source>
        <dbReference type="ARBA" id="ARBA00005378"/>
    </source>
</evidence>
<dbReference type="Proteomes" id="UP001150569">
    <property type="component" value="Unassembled WGS sequence"/>
</dbReference>
<evidence type="ECO:0000256" key="4">
    <source>
        <dbReference type="ARBA" id="ARBA00022840"/>
    </source>
</evidence>
<dbReference type="EMBL" id="JANBPT010001806">
    <property type="protein sequence ID" value="KAJ1905060.1"/>
    <property type="molecule type" value="Genomic_DNA"/>
</dbReference>
<evidence type="ECO:0000256" key="2">
    <source>
        <dbReference type="ARBA" id="ARBA00022705"/>
    </source>
</evidence>
<reference evidence="7" key="1">
    <citation type="submission" date="2022-07" db="EMBL/GenBank/DDBJ databases">
        <title>Phylogenomic reconstructions and comparative analyses of Kickxellomycotina fungi.</title>
        <authorList>
            <person name="Reynolds N.K."/>
            <person name="Stajich J.E."/>
            <person name="Barry K."/>
            <person name="Grigoriev I.V."/>
            <person name="Crous P."/>
            <person name="Smith M.E."/>
        </authorList>
    </citation>
    <scope>NUCLEOTIDE SEQUENCE</scope>
    <source>
        <strain evidence="7">RSA 861</strain>
    </source>
</reference>
<evidence type="ECO:0000313" key="8">
    <source>
        <dbReference type="Proteomes" id="UP001150569"/>
    </source>
</evidence>
<evidence type="ECO:0000256" key="5">
    <source>
        <dbReference type="ARBA" id="ARBA00070186"/>
    </source>
</evidence>
<evidence type="ECO:0000256" key="3">
    <source>
        <dbReference type="ARBA" id="ARBA00022741"/>
    </source>
</evidence>
<protein>
    <recommendedName>
        <fullName evidence="5">Replication factor C subunit 4</fullName>
    </recommendedName>
</protein>
<dbReference type="AlphaFoldDB" id="A0A9W8DHN1"/>
<dbReference type="Gene3D" id="1.10.8.60">
    <property type="match status" value="1"/>
</dbReference>
<dbReference type="OrthoDB" id="4199794at2759"/>
<dbReference type="Gene3D" id="1.20.272.10">
    <property type="match status" value="1"/>
</dbReference>
<dbReference type="GO" id="GO:0005663">
    <property type="term" value="C:DNA replication factor C complex"/>
    <property type="evidence" value="ECO:0007669"/>
    <property type="project" value="TreeGrafter"/>
</dbReference>
<dbReference type="InterPro" id="IPR047854">
    <property type="entry name" value="RFC_lid"/>
</dbReference>
<name>A0A9W8DHN1_9FUNG</name>
<dbReference type="GO" id="GO:0031389">
    <property type="term" value="C:Rad17 RFC-like complex"/>
    <property type="evidence" value="ECO:0007669"/>
    <property type="project" value="TreeGrafter"/>
</dbReference>
<dbReference type="GO" id="GO:0031391">
    <property type="term" value="C:Elg1 RFC-like complex"/>
    <property type="evidence" value="ECO:0007669"/>
    <property type="project" value="TreeGrafter"/>
</dbReference>
<dbReference type="InterPro" id="IPR003593">
    <property type="entry name" value="AAA+_ATPase"/>
</dbReference>
<keyword evidence="3" id="KW-0547">Nucleotide-binding</keyword>
<dbReference type="GO" id="GO:0003689">
    <property type="term" value="F:DNA clamp loader activity"/>
    <property type="evidence" value="ECO:0007669"/>
    <property type="project" value="TreeGrafter"/>
</dbReference>
<dbReference type="GO" id="GO:0006281">
    <property type="term" value="P:DNA repair"/>
    <property type="evidence" value="ECO:0007669"/>
    <property type="project" value="TreeGrafter"/>
</dbReference>
<dbReference type="SUPFAM" id="SSF52540">
    <property type="entry name" value="P-loop containing nucleoside triphosphate hydrolases"/>
    <property type="match status" value="1"/>
</dbReference>
<dbReference type="CDD" id="cd00009">
    <property type="entry name" value="AAA"/>
    <property type="match status" value="1"/>
</dbReference>
<dbReference type="GO" id="GO:0006271">
    <property type="term" value="P:DNA strand elongation involved in DNA replication"/>
    <property type="evidence" value="ECO:0007669"/>
    <property type="project" value="UniProtKB-ARBA"/>
</dbReference>
<dbReference type="FunFam" id="1.10.8.60:FF:000012">
    <property type="entry name" value="Replication factor C subunit 4"/>
    <property type="match status" value="1"/>
</dbReference>
<evidence type="ECO:0000313" key="7">
    <source>
        <dbReference type="EMBL" id="KAJ1905060.1"/>
    </source>
</evidence>
<comment type="caution">
    <text evidence="7">The sequence shown here is derived from an EMBL/GenBank/DDBJ whole genome shotgun (WGS) entry which is preliminary data.</text>
</comment>
<dbReference type="FunFam" id="1.20.272.10:FF:000015">
    <property type="entry name" value="Replication factor C subunit 4"/>
    <property type="match status" value="1"/>
</dbReference>
<dbReference type="Gene3D" id="3.40.50.300">
    <property type="entry name" value="P-loop containing nucleotide triphosphate hydrolases"/>
    <property type="match status" value="1"/>
</dbReference>
<dbReference type="InterPro" id="IPR008921">
    <property type="entry name" value="DNA_pol3_clamp-load_cplx_C"/>
</dbReference>
<sequence>MVIGQEGNMPNLIISGAPGIGKTTSILCLARELLGSAYKEAVLELNASDDRGIDVVRNRIKMFAQKKVTLPPGRHKVIILDEADSMTSGAQQALRRTMEIYSNTTRFALACNMSSRIIEPIQSRCAILRYTTLTDKQLTKRLLEICEMEKVSYDPEGIEAIVFTAEGDMRQAVNNLQSTASGFGHVSAENVYKVCDQPHPVIIQGILLHCGRGDIEKASEPLQVLWDQGYSALDIITTLFRVVKQDTALAEAQKMDFVREIGMTHMKILEGVQSLVQLYGLLARMCRSTMPPAAFALS</sequence>
<dbReference type="SMART" id="SM00382">
    <property type="entry name" value="AAA"/>
    <property type="match status" value="1"/>
</dbReference>
<organism evidence="7 8">
    <name type="scientific">Tieghemiomyces parasiticus</name>
    <dbReference type="NCBI Taxonomy" id="78921"/>
    <lineage>
        <taxon>Eukaryota</taxon>
        <taxon>Fungi</taxon>
        <taxon>Fungi incertae sedis</taxon>
        <taxon>Zoopagomycota</taxon>
        <taxon>Kickxellomycotina</taxon>
        <taxon>Dimargaritomycetes</taxon>
        <taxon>Dimargaritales</taxon>
        <taxon>Dimargaritaceae</taxon>
        <taxon>Tieghemiomyces</taxon>
    </lineage>
</organism>
<dbReference type="InterPro" id="IPR027417">
    <property type="entry name" value="P-loop_NTPase"/>
</dbReference>
<dbReference type="InterPro" id="IPR050238">
    <property type="entry name" value="DNA_Rep/Repair_Clamp_Loader"/>
</dbReference>
<proteinExistence type="inferred from homology"/>
<comment type="similarity">
    <text evidence="1">Belongs to the activator 1 small subunits family.</text>
</comment>
<keyword evidence="8" id="KW-1185">Reference proteome</keyword>
<dbReference type="GO" id="GO:0016887">
    <property type="term" value="F:ATP hydrolysis activity"/>
    <property type="evidence" value="ECO:0007669"/>
    <property type="project" value="InterPro"/>
</dbReference>
<dbReference type="NCBIfam" id="NF001679">
    <property type="entry name" value="PRK00440.1"/>
    <property type="match status" value="1"/>
</dbReference>
<dbReference type="GO" id="GO:0031390">
    <property type="term" value="C:Ctf18 RFC-like complex"/>
    <property type="evidence" value="ECO:0007669"/>
    <property type="project" value="TreeGrafter"/>
</dbReference>